<accession>A0A2Z6M0X0</accession>
<proteinExistence type="predicted"/>
<name>A0A2Z6M0X0_TRISU</name>
<keyword evidence="2" id="KW-1185">Reference proteome</keyword>
<protein>
    <submittedName>
        <fullName evidence="1">Uncharacterized protein</fullName>
    </submittedName>
</protein>
<dbReference type="EMBL" id="DF973311">
    <property type="protein sequence ID" value="GAU25366.1"/>
    <property type="molecule type" value="Genomic_DNA"/>
</dbReference>
<organism evidence="1 2">
    <name type="scientific">Trifolium subterraneum</name>
    <name type="common">Subterranean clover</name>
    <dbReference type="NCBI Taxonomy" id="3900"/>
    <lineage>
        <taxon>Eukaryota</taxon>
        <taxon>Viridiplantae</taxon>
        <taxon>Streptophyta</taxon>
        <taxon>Embryophyta</taxon>
        <taxon>Tracheophyta</taxon>
        <taxon>Spermatophyta</taxon>
        <taxon>Magnoliopsida</taxon>
        <taxon>eudicotyledons</taxon>
        <taxon>Gunneridae</taxon>
        <taxon>Pentapetalae</taxon>
        <taxon>rosids</taxon>
        <taxon>fabids</taxon>
        <taxon>Fabales</taxon>
        <taxon>Fabaceae</taxon>
        <taxon>Papilionoideae</taxon>
        <taxon>50 kb inversion clade</taxon>
        <taxon>NPAAA clade</taxon>
        <taxon>Hologalegina</taxon>
        <taxon>IRL clade</taxon>
        <taxon>Trifolieae</taxon>
        <taxon>Trifolium</taxon>
    </lineage>
</organism>
<reference evidence="2" key="1">
    <citation type="journal article" date="2017" name="Front. Plant Sci.">
        <title>Climate Clever Clovers: New Paradigm to Reduce the Environmental Footprint of Ruminants by Breeding Low Methanogenic Forages Utilizing Haplotype Variation.</title>
        <authorList>
            <person name="Kaur P."/>
            <person name="Appels R."/>
            <person name="Bayer P.E."/>
            <person name="Keeble-Gagnere G."/>
            <person name="Wang J."/>
            <person name="Hirakawa H."/>
            <person name="Shirasawa K."/>
            <person name="Vercoe P."/>
            <person name="Stefanova K."/>
            <person name="Durmic Z."/>
            <person name="Nichols P."/>
            <person name="Revell C."/>
            <person name="Isobe S.N."/>
            <person name="Edwards D."/>
            <person name="Erskine W."/>
        </authorList>
    </citation>
    <scope>NUCLEOTIDE SEQUENCE [LARGE SCALE GENOMIC DNA]</scope>
    <source>
        <strain evidence="2">cv. Daliak</strain>
    </source>
</reference>
<sequence length="90" mass="10372">MKQHNWIGGKSFKKLVTQRKQAVLIMECKTLQTSKQLRIKVLQKLRIVQCQHIAGKCSYYLTNLNYGSTDSDYCRTKVRGALLHDSDPES</sequence>
<evidence type="ECO:0000313" key="1">
    <source>
        <dbReference type="EMBL" id="GAU25366.1"/>
    </source>
</evidence>
<dbReference type="AlphaFoldDB" id="A0A2Z6M0X0"/>
<gene>
    <name evidence="1" type="ORF">TSUD_70190</name>
</gene>
<evidence type="ECO:0000313" key="2">
    <source>
        <dbReference type="Proteomes" id="UP000242715"/>
    </source>
</evidence>
<dbReference type="Proteomes" id="UP000242715">
    <property type="component" value="Unassembled WGS sequence"/>
</dbReference>